<sequence>MSVPQFELDTKFKKEKEDLFTIKLDVDNIPEVLPYPIICLCNQLAYNKHVNCKMGTKVKWFLIIERCQSFAGEKKEIVPNKLG</sequence>
<dbReference type="AlphaFoldDB" id="A0A0V0HUA5"/>
<evidence type="ECO:0000313" key="1">
    <source>
        <dbReference type="EMBL" id="JAP23674.1"/>
    </source>
</evidence>
<organism evidence="1">
    <name type="scientific">Solanum chacoense</name>
    <name type="common">Chaco potato</name>
    <dbReference type="NCBI Taxonomy" id="4108"/>
    <lineage>
        <taxon>Eukaryota</taxon>
        <taxon>Viridiplantae</taxon>
        <taxon>Streptophyta</taxon>
        <taxon>Embryophyta</taxon>
        <taxon>Tracheophyta</taxon>
        <taxon>Spermatophyta</taxon>
        <taxon>Magnoliopsida</taxon>
        <taxon>eudicotyledons</taxon>
        <taxon>Gunneridae</taxon>
        <taxon>Pentapetalae</taxon>
        <taxon>asterids</taxon>
        <taxon>lamiids</taxon>
        <taxon>Solanales</taxon>
        <taxon>Solanaceae</taxon>
        <taxon>Solanoideae</taxon>
        <taxon>Solaneae</taxon>
        <taxon>Solanum</taxon>
    </lineage>
</organism>
<protein>
    <submittedName>
        <fullName evidence="1">Putative ovule protein</fullName>
    </submittedName>
</protein>
<accession>A0A0V0HUA5</accession>
<name>A0A0V0HUA5_SOLCH</name>
<proteinExistence type="predicted"/>
<reference evidence="1" key="1">
    <citation type="submission" date="2015-12" db="EMBL/GenBank/DDBJ databases">
        <title>Gene expression during late stages of embryo sac development: a critical building block for successful pollen-pistil interactions.</title>
        <authorList>
            <person name="Liu Y."/>
            <person name="Joly V."/>
            <person name="Sabar M."/>
            <person name="Matton D.P."/>
        </authorList>
    </citation>
    <scope>NUCLEOTIDE SEQUENCE</scope>
</reference>
<dbReference type="EMBL" id="GEDG01015218">
    <property type="protein sequence ID" value="JAP23674.1"/>
    <property type="molecule type" value="Transcribed_RNA"/>
</dbReference>